<accession>A0A7G2C2G7</accession>
<gene>
    <name evidence="1" type="ORF">ADEAN_000088500</name>
</gene>
<name>A0A7G2C2G7_9TRYP</name>
<sequence>MDIVGFLTIFEDQSAAFREEAARRYPHIESVALFVALFRRSEKDFSNRMESVEFSQVVRQALQIDLSLADAEAAAGKGLTLSEFLEYVEGVCRMKTEAPHT</sequence>
<dbReference type="EMBL" id="LR877145">
    <property type="protein sequence ID" value="CAD2213444.1"/>
    <property type="molecule type" value="Genomic_DNA"/>
</dbReference>
<organism evidence="1 2">
    <name type="scientific">Angomonas deanei</name>
    <dbReference type="NCBI Taxonomy" id="59799"/>
    <lineage>
        <taxon>Eukaryota</taxon>
        <taxon>Discoba</taxon>
        <taxon>Euglenozoa</taxon>
        <taxon>Kinetoplastea</taxon>
        <taxon>Metakinetoplastina</taxon>
        <taxon>Trypanosomatida</taxon>
        <taxon>Trypanosomatidae</taxon>
        <taxon>Strigomonadinae</taxon>
        <taxon>Angomonas</taxon>
    </lineage>
</organism>
<reference evidence="1 2" key="1">
    <citation type="submission" date="2020-08" db="EMBL/GenBank/DDBJ databases">
        <authorList>
            <person name="Newling K."/>
            <person name="Davey J."/>
            <person name="Forrester S."/>
        </authorList>
    </citation>
    <scope>NUCLEOTIDE SEQUENCE [LARGE SCALE GENOMIC DNA]</scope>
    <source>
        <strain evidence="2">Crithidia deanei Carvalho (ATCC PRA-265)</strain>
    </source>
</reference>
<evidence type="ECO:0000313" key="1">
    <source>
        <dbReference type="EMBL" id="CAD2213444.1"/>
    </source>
</evidence>
<proteinExistence type="predicted"/>
<dbReference type="VEuPathDB" id="TriTrypDB:ADEAN_000088500"/>
<keyword evidence="2" id="KW-1185">Reference proteome</keyword>
<evidence type="ECO:0000313" key="2">
    <source>
        <dbReference type="Proteomes" id="UP000515908"/>
    </source>
</evidence>
<dbReference type="Proteomes" id="UP000515908">
    <property type="component" value="Chromosome 01"/>
</dbReference>
<protein>
    <submittedName>
        <fullName evidence="1">Uncharacterized protein</fullName>
    </submittedName>
</protein>
<dbReference type="AlphaFoldDB" id="A0A7G2C2G7"/>